<organism evidence="1 2">
    <name type="scientific">Lophium mytilinum</name>
    <dbReference type="NCBI Taxonomy" id="390894"/>
    <lineage>
        <taxon>Eukaryota</taxon>
        <taxon>Fungi</taxon>
        <taxon>Dikarya</taxon>
        <taxon>Ascomycota</taxon>
        <taxon>Pezizomycotina</taxon>
        <taxon>Dothideomycetes</taxon>
        <taxon>Pleosporomycetidae</taxon>
        <taxon>Mytilinidiales</taxon>
        <taxon>Mytilinidiaceae</taxon>
        <taxon>Lophium</taxon>
    </lineage>
</organism>
<accession>A0A6A6QZS6</accession>
<dbReference type="SUPFAM" id="SSF53448">
    <property type="entry name" value="Nucleotide-diphospho-sugar transferases"/>
    <property type="match status" value="1"/>
</dbReference>
<reference evidence="1" key="1">
    <citation type="journal article" date="2020" name="Stud. Mycol.">
        <title>101 Dothideomycetes genomes: a test case for predicting lifestyles and emergence of pathogens.</title>
        <authorList>
            <person name="Haridas S."/>
            <person name="Albert R."/>
            <person name="Binder M."/>
            <person name="Bloem J."/>
            <person name="Labutti K."/>
            <person name="Salamov A."/>
            <person name="Andreopoulos B."/>
            <person name="Baker S."/>
            <person name="Barry K."/>
            <person name="Bills G."/>
            <person name="Bluhm B."/>
            <person name="Cannon C."/>
            <person name="Castanera R."/>
            <person name="Culley D."/>
            <person name="Daum C."/>
            <person name="Ezra D."/>
            <person name="Gonzalez J."/>
            <person name="Henrissat B."/>
            <person name="Kuo A."/>
            <person name="Liang C."/>
            <person name="Lipzen A."/>
            <person name="Lutzoni F."/>
            <person name="Magnuson J."/>
            <person name="Mondo S."/>
            <person name="Nolan M."/>
            <person name="Ohm R."/>
            <person name="Pangilinan J."/>
            <person name="Park H.-J."/>
            <person name="Ramirez L."/>
            <person name="Alfaro M."/>
            <person name="Sun H."/>
            <person name="Tritt A."/>
            <person name="Yoshinaga Y."/>
            <person name="Zwiers L.-H."/>
            <person name="Turgeon B."/>
            <person name="Goodwin S."/>
            <person name="Spatafora J."/>
            <person name="Crous P."/>
            <person name="Grigoriev I."/>
        </authorList>
    </citation>
    <scope>NUCLEOTIDE SEQUENCE</scope>
    <source>
        <strain evidence="1">CBS 269.34</strain>
    </source>
</reference>
<dbReference type="InterPro" id="IPR002495">
    <property type="entry name" value="Glyco_trans_8"/>
</dbReference>
<dbReference type="PANTHER" id="PTHR11183">
    <property type="entry name" value="GLYCOGENIN SUBFAMILY MEMBER"/>
    <property type="match status" value="1"/>
</dbReference>
<dbReference type="GO" id="GO:0016757">
    <property type="term" value="F:glycosyltransferase activity"/>
    <property type="evidence" value="ECO:0007669"/>
    <property type="project" value="InterPro"/>
</dbReference>
<dbReference type="Proteomes" id="UP000799750">
    <property type="component" value="Unassembled WGS sequence"/>
</dbReference>
<dbReference type="InterPro" id="IPR029044">
    <property type="entry name" value="Nucleotide-diphossugar_trans"/>
</dbReference>
<keyword evidence="1" id="KW-0808">Transferase</keyword>
<evidence type="ECO:0000313" key="1">
    <source>
        <dbReference type="EMBL" id="KAF2497998.1"/>
    </source>
</evidence>
<proteinExistence type="predicted"/>
<dbReference type="EMBL" id="MU004186">
    <property type="protein sequence ID" value="KAF2497998.1"/>
    <property type="molecule type" value="Genomic_DNA"/>
</dbReference>
<dbReference type="Pfam" id="PF01501">
    <property type="entry name" value="Glyco_transf_8"/>
    <property type="match status" value="1"/>
</dbReference>
<dbReference type="AlphaFoldDB" id="A0A6A6QZS6"/>
<gene>
    <name evidence="1" type="ORF">BU16DRAFT_457305</name>
</gene>
<dbReference type="OrthoDB" id="2014201at2759"/>
<dbReference type="InterPro" id="IPR050587">
    <property type="entry name" value="GNT1/Glycosyltrans_8"/>
</dbReference>
<evidence type="ECO:0000313" key="2">
    <source>
        <dbReference type="Proteomes" id="UP000799750"/>
    </source>
</evidence>
<protein>
    <submittedName>
        <fullName evidence="1">Nucleotide-diphospho-sugar transferase</fullName>
    </submittedName>
</protein>
<keyword evidence="2" id="KW-1185">Reference proteome</keyword>
<dbReference type="Gene3D" id="3.90.550.10">
    <property type="entry name" value="Spore Coat Polysaccharide Biosynthesis Protein SpsA, Chain A"/>
    <property type="match status" value="1"/>
</dbReference>
<sequence>MHLPGGRKFAFATFLAPRHPGEPERELEDTDTDSYFESARVMAYRLLHSPSARSSAKIDFIALVTSEVTQAKKDRLARDGATVVVVDRLVSEWITPKEGRWQDVLSKLRLWTMTQYDKIAFIDADHLITQPLDGVFDDPAVAIQYTAVNASVMDAAPLPDTYVFAARPEVGNYGHDNPPNEGDYLNSGFFVLKPDMQMFEYFEELMLPKHEGLFRTVFPEQDMLNYVFRREGKMPWGSLWQGWNRNFPNEDDFRYGVHSYHDKFWDAGSDHVLSTIWHSQRKEMEDYWANNEKKA</sequence>
<name>A0A6A6QZS6_9PEZI</name>